<evidence type="ECO:0000259" key="8">
    <source>
        <dbReference type="Pfam" id="PF20684"/>
    </source>
</evidence>
<feature type="compositionally biased region" description="Basic and acidic residues" evidence="6">
    <location>
        <begin position="301"/>
        <end position="317"/>
    </location>
</feature>
<dbReference type="InterPro" id="IPR049326">
    <property type="entry name" value="Rhodopsin_dom_fungi"/>
</dbReference>
<feature type="compositionally biased region" description="Polar residues" evidence="6">
    <location>
        <begin position="329"/>
        <end position="352"/>
    </location>
</feature>
<dbReference type="GO" id="GO:0016020">
    <property type="term" value="C:membrane"/>
    <property type="evidence" value="ECO:0007669"/>
    <property type="project" value="UniProtKB-SubCell"/>
</dbReference>
<dbReference type="RefSeq" id="XP_033379176.1">
    <property type="nucleotide sequence ID" value="XM_033532560.1"/>
</dbReference>
<feature type="transmembrane region" description="Helical" evidence="7">
    <location>
        <begin position="178"/>
        <end position="199"/>
    </location>
</feature>
<keyword evidence="2 7" id="KW-0812">Transmembrane</keyword>
<dbReference type="GeneID" id="54289957"/>
<evidence type="ECO:0000256" key="6">
    <source>
        <dbReference type="SAM" id="MobiDB-lite"/>
    </source>
</evidence>
<evidence type="ECO:0000256" key="3">
    <source>
        <dbReference type="ARBA" id="ARBA00022989"/>
    </source>
</evidence>
<comment type="similarity">
    <text evidence="5">Belongs to the SAT4 family.</text>
</comment>
<keyword evidence="3 7" id="KW-1133">Transmembrane helix</keyword>
<dbReference type="InterPro" id="IPR052337">
    <property type="entry name" value="SAT4-like"/>
</dbReference>
<reference evidence="9" key="1">
    <citation type="journal article" date="2020" name="Stud. Mycol.">
        <title>101 Dothideomycetes genomes: a test case for predicting lifestyles and emergence of pathogens.</title>
        <authorList>
            <person name="Haridas S."/>
            <person name="Albert R."/>
            <person name="Binder M."/>
            <person name="Bloem J."/>
            <person name="Labutti K."/>
            <person name="Salamov A."/>
            <person name="Andreopoulos B."/>
            <person name="Baker S."/>
            <person name="Barry K."/>
            <person name="Bills G."/>
            <person name="Bluhm B."/>
            <person name="Cannon C."/>
            <person name="Castanera R."/>
            <person name="Culley D."/>
            <person name="Daum C."/>
            <person name="Ezra D."/>
            <person name="Gonzalez J."/>
            <person name="Henrissat B."/>
            <person name="Kuo A."/>
            <person name="Liang C."/>
            <person name="Lipzen A."/>
            <person name="Lutzoni F."/>
            <person name="Magnuson J."/>
            <person name="Mondo S."/>
            <person name="Nolan M."/>
            <person name="Ohm R."/>
            <person name="Pangilinan J."/>
            <person name="Park H.-J."/>
            <person name="Ramirez L."/>
            <person name="Alfaro M."/>
            <person name="Sun H."/>
            <person name="Tritt A."/>
            <person name="Yoshinaga Y."/>
            <person name="Zwiers L.-H."/>
            <person name="Turgeon B."/>
            <person name="Goodwin S."/>
            <person name="Spatafora J."/>
            <person name="Crous P."/>
            <person name="Grigoriev I."/>
        </authorList>
    </citation>
    <scope>NUCLEOTIDE SEQUENCE</scope>
    <source>
        <strain evidence="9">CBS 175.79</strain>
    </source>
</reference>
<evidence type="ECO:0000256" key="2">
    <source>
        <dbReference type="ARBA" id="ARBA00022692"/>
    </source>
</evidence>
<protein>
    <recommendedName>
        <fullName evidence="8">Rhodopsin domain-containing protein</fullName>
    </recommendedName>
</protein>
<keyword evidence="10" id="KW-1185">Reference proteome</keyword>
<evidence type="ECO:0000256" key="7">
    <source>
        <dbReference type="SAM" id="Phobius"/>
    </source>
</evidence>
<dbReference type="OrthoDB" id="5417844at2759"/>
<evidence type="ECO:0000313" key="10">
    <source>
        <dbReference type="Proteomes" id="UP000799778"/>
    </source>
</evidence>
<dbReference type="Proteomes" id="UP000799778">
    <property type="component" value="Unassembled WGS sequence"/>
</dbReference>
<dbReference type="AlphaFoldDB" id="A0A6A5XDG0"/>
<evidence type="ECO:0000256" key="1">
    <source>
        <dbReference type="ARBA" id="ARBA00004141"/>
    </source>
</evidence>
<feature type="transmembrane region" description="Helical" evidence="7">
    <location>
        <begin position="53"/>
        <end position="72"/>
    </location>
</feature>
<accession>A0A6A5XDG0</accession>
<comment type="subcellular location">
    <subcellularLocation>
        <location evidence="1">Membrane</location>
        <topology evidence="1">Multi-pass membrane protein</topology>
    </subcellularLocation>
</comment>
<proteinExistence type="inferred from homology"/>
<dbReference type="Pfam" id="PF20684">
    <property type="entry name" value="Fung_rhodopsin"/>
    <property type="match status" value="1"/>
</dbReference>
<sequence>MEVLSAANVAHLTKSYRTRTIATISVCFPVAVLAVILRFTARRVARTKIWYDDWLSCAGLVLLGVFISLILVDLPDDSIIQGDPILPSLLSAHAKTVYIAELLYYVTQLSLKASILAYYWRLFSMSSMRVPIYFVTCFVVGWFIASILVAAFQCIPVASLWTPALKSSAKCIQLRPFFFGVSIPNILADLFLLALPLPYVWSLKISITQRVFVIGFFLLGGFVLIASALRLPFVLRLDPNKFAANWSVDDSVLWSAIENCMGVVCVCLPSLRPVVRLFPCASSSDYPSAPDVRYPGSEQGANKKEQQHELAGWERGRGRVMVGGPTGWPSLQSMEEGSSTDQTKIPASSGNVKQPEGTV</sequence>
<gene>
    <name evidence="9" type="ORF">BU24DRAFT_46890</name>
</gene>
<keyword evidence="4 7" id="KW-0472">Membrane</keyword>
<evidence type="ECO:0000313" key="9">
    <source>
        <dbReference type="EMBL" id="KAF2010837.1"/>
    </source>
</evidence>
<feature type="region of interest" description="Disordered" evidence="6">
    <location>
        <begin position="285"/>
        <end position="359"/>
    </location>
</feature>
<feature type="transmembrane region" description="Helical" evidence="7">
    <location>
        <begin position="132"/>
        <end position="158"/>
    </location>
</feature>
<feature type="transmembrane region" description="Helical" evidence="7">
    <location>
        <begin position="211"/>
        <end position="231"/>
    </location>
</feature>
<organism evidence="9 10">
    <name type="scientific">Aaosphaeria arxii CBS 175.79</name>
    <dbReference type="NCBI Taxonomy" id="1450172"/>
    <lineage>
        <taxon>Eukaryota</taxon>
        <taxon>Fungi</taxon>
        <taxon>Dikarya</taxon>
        <taxon>Ascomycota</taxon>
        <taxon>Pezizomycotina</taxon>
        <taxon>Dothideomycetes</taxon>
        <taxon>Pleosporomycetidae</taxon>
        <taxon>Pleosporales</taxon>
        <taxon>Pleosporales incertae sedis</taxon>
        <taxon>Aaosphaeria</taxon>
    </lineage>
</organism>
<dbReference type="PANTHER" id="PTHR33048:SF47">
    <property type="entry name" value="INTEGRAL MEMBRANE PROTEIN-RELATED"/>
    <property type="match status" value="1"/>
</dbReference>
<feature type="transmembrane region" description="Helical" evidence="7">
    <location>
        <begin position="20"/>
        <end position="41"/>
    </location>
</feature>
<dbReference type="PANTHER" id="PTHR33048">
    <property type="entry name" value="PTH11-LIKE INTEGRAL MEMBRANE PROTEIN (AFU_ORTHOLOGUE AFUA_5G11245)"/>
    <property type="match status" value="1"/>
</dbReference>
<feature type="domain" description="Rhodopsin" evidence="8">
    <location>
        <begin position="37"/>
        <end position="276"/>
    </location>
</feature>
<dbReference type="EMBL" id="ML978075">
    <property type="protein sequence ID" value="KAF2010837.1"/>
    <property type="molecule type" value="Genomic_DNA"/>
</dbReference>
<evidence type="ECO:0000256" key="5">
    <source>
        <dbReference type="ARBA" id="ARBA00038359"/>
    </source>
</evidence>
<name>A0A6A5XDG0_9PLEO</name>
<feature type="transmembrane region" description="Helical" evidence="7">
    <location>
        <begin position="102"/>
        <end position="120"/>
    </location>
</feature>
<evidence type="ECO:0000256" key="4">
    <source>
        <dbReference type="ARBA" id="ARBA00023136"/>
    </source>
</evidence>